<evidence type="ECO:0000313" key="4">
    <source>
        <dbReference type="Proteomes" id="UP000503840"/>
    </source>
</evidence>
<evidence type="ECO:0000259" key="2">
    <source>
        <dbReference type="Pfam" id="PF00144"/>
    </source>
</evidence>
<dbReference type="InterPro" id="IPR001466">
    <property type="entry name" value="Beta-lactam-related"/>
</dbReference>
<feature type="domain" description="Beta-lactamase-related" evidence="2">
    <location>
        <begin position="43"/>
        <end position="358"/>
    </location>
</feature>
<keyword evidence="4" id="KW-1185">Reference proteome</keyword>
<protein>
    <recommendedName>
        <fullName evidence="2">Beta-lactamase-related domain-containing protein</fullName>
    </recommendedName>
</protein>
<evidence type="ECO:0000256" key="1">
    <source>
        <dbReference type="SAM" id="SignalP"/>
    </source>
</evidence>
<proteinExistence type="predicted"/>
<name>A0A7J0BMN1_9BACT</name>
<dbReference type="Proteomes" id="UP000503840">
    <property type="component" value="Unassembled WGS sequence"/>
</dbReference>
<accession>A0A7J0BMN1</accession>
<dbReference type="Pfam" id="PF00144">
    <property type="entry name" value="Beta-lactamase"/>
    <property type="match status" value="1"/>
</dbReference>
<dbReference type="PANTHER" id="PTHR46825:SF7">
    <property type="entry name" value="D-ALANYL-D-ALANINE CARBOXYPEPTIDASE"/>
    <property type="match status" value="1"/>
</dbReference>
<feature type="chain" id="PRO_5029459578" description="Beta-lactamase-related domain-containing protein" evidence="1">
    <location>
        <begin position="27"/>
        <end position="376"/>
    </location>
</feature>
<gene>
    <name evidence="3" type="ORF">DSM101010T_32840</name>
</gene>
<dbReference type="Gene3D" id="3.40.710.10">
    <property type="entry name" value="DD-peptidase/beta-lactamase superfamily"/>
    <property type="match status" value="1"/>
</dbReference>
<dbReference type="AlphaFoldDB" id="A0A7J0BMN1"/>
<dbReference type="SUPFAM" id="SSF56601">
    <property type="entry name" value="beta-lactamase/transpeptidase-like"/>
    <property type="match status" value="1"/>
</dbReference>
<organism evidence="3 4">
    <name type="scientific">Desulfovibrio subterraneus</name>
    <dbReference type="NCBI Taxonomy" id="2718620"/>
    <lineage>
        <taxon>Bacteria</taxon>
        <taxon>Pseudomonadati</taxon>
        <taxon>Thermodesulfobacteriota</taxon>
        <taxon>Desulfovibrionia</taxon>
        <taxon>Desulfovibrionales</taxon>
        <taxon>Desulfovibrionaceae</taxon>
        <taxon>Desulfovibrio</taxon>
    </lineage>
</organism>
<dbReference type="InterPro" id="IPR012338">
    <property type="entry name" value="Beta-lactam/transpept-like"/>
</dbReference>
<reference evidence="3 4" key="1">
    <citation type="submission" date="2020-05" db="EMBL/GenBank/DDBJ databases">
        <title>Draft genome sequence of Desulfovibrio sp. strain HN2T.</title>
        <authorList>
            <person name="Ueno A."/>
            <person name="Tamazawa S."/>
            <person name="Tamamura S."/>
            <person name="Murakami T."/>
            <person name="Kiyama T."/>
            <person name="Inomata H."/>
            <person name="Amano Y."/>
            <person name="Miyakawa K."/>
            <person name="Tamaki H."/>
            <person name="Naganuma T."/>
            <person name="Kaneko K."/>
        </authorList>
    </citation>
    <scope>NUCLEOTIDE SEQUENCE [LARGE SCALE GENOMIC DNA]</scope>
    <source>
        <strain evidence="3 4">HN2</strain>
    </source>
</reference>
<evidence type="ECO:0000313" key="3">
    <source>
        <dbReference type="EMBL" id="GFM34919.1"/>
    </source>
</evidence>
<comment type="caution">
    <text evidence="3">The sequence shown here is derived from an EMBL/GenBank/DDBJ whole genome shotgun (WGS) entry which is preliminary data.</text>
</comment>
<keyword evidence="1" id="KW-0732">Signal</keyword>
<dbReference type="PANTHER" id="PTHR46825">
    <property type="entry name" value="D-ALANYL-D-ALANINE-CARBOXYPEPTIDASE/ENDOPEPTIDASE AMPH"/>
    <property type="match status" value="1"/>
</dbReference>
<dbReference type="EMBL" id="BLVO01000016">
    <property type="protein sequence ID" value="GFM34919.1"/>
    <property type="molecule type" value="Genomic_DNA"/>
</dbReference>
<dbReference type="RefSeq" id="WP_174406567.1">
    <property type="nucleotide sequence ID" value="NZ_BLVO01000016.1"/>
</dbReference>
<feature type="signal peptide" evidence="1">
    <location>
        <begin position="1"/>
        <end position="26"/>
    </location>
</feature>
<sequence length="376" mass="40784">MNKIGRLFAALCCVSAIWLTCVPAQAGYDPVKVHEIILRLGAEAMNNPQLPGISIAVLEKGGDEPVTAAFGTANVENACAMTPQSRFKIGSVTKVFTAALIHRLIEEGKLTYETTIDRFFPQFPDGSVIRIRHLLTHTSGIMDMLRLEDVCGNMTRYRTPEELIAMVGAQPLLFVPGTRQQYSNTGFLMLSVIAEKVAGESYEKQIATLFQGTLGMRTLLVGNDSAVVPHLASGYTNGKPSGLQLPIMASLAIARGTGNLEATPSDVVRLVNLDKILRKDVQDTLPLEPLVLDDGNEAISSQPTDNFSTSYLDGCTLFMFRDPEIILIGKLGSFPGFGTAYFYDQKTKIAVAISVNNEMAIPHAIGLGARILHELR</sequence>
<dbReference type="InterPro" id="IPR050491">
    <property type="entry name" value="AmpC-like"/>
</dbReference>